<name>A0A1H1CLB7_9ACTN</name>
<dbReference type="STRING" id="35622.SAMN04489764_1533"/>
<keyword evidence="2" id="KW-0805">Transcription regulation</keyword>
<dbReference type="SUPFAM" id="SSF53850">
    <property type="entry name" value="Periplasmic binding protein-like II"/>
    <property type="match status" value="1"/>
</dbReference>
<evidence type="ECO:0000313" key="7">
    <source>
        <dbReference type="Proteomes" id="UP000217103"/>
    </source>
</evidence>
<feature type="domain" description="HTH lysR-type" evidence="5">
    <location>
        <begin position="1"/>
        <end position="58"/>
    </location>
</feature>
<dbReference type="OrthoDB" id="3459455at2"/>
<dbReference type="InterPro" id="IPR005119">
    <property type="entry name" value="LysR_subst-bd"/>
</dbReference>
<dbReference type="PANTHER" id="PTHR30419">
    <property type="entry name" value="HTH-TYPE TRANSCRIPTIONAL REGULATOR YBHD"/>
    <property type="match status" value="1"/>
</dbReference>
<evidence type="ECO:0000256" key="1">
    <source>
        <dbReference type="ARBA" id="ARBA00009437"/>
    </source>
</evidence>
<evidence type="ECO:0000256" key="4">
    <source>
        <dbReference type="ARBA" id="ARBA00023163"/>
    </source>
</evidence>
<dbReference type="Gene3D" id="3.40.190.290">
    <property type="match status" value="1"/>
</dbReference>
<dbReference type="AlphaFoldDB" id="A0A1H1CLB7"/>
<dbReference type="Proteomes" id="UP000217103">
    <property type="component" value="Unassembled WGS sequence"/>
</dbReference>
<dbReference type="Gene3D" id="1.10.10.10">
    <property type="entry name" value="Winged helix-like DNA-binding domain superfamily/Winged helix DNA-binding domain"/>
    <property type="match status" value="1"/>
</dbReference>
<comment type="similarity">
    <text evidence="1">Belongs to the LysR transcriptional regulatory family.</text>
</comment>
<dbReference type="InterPro" id="IPR050950">
    <property type="entry name" value="HTH-type_LysR_regulators"/>
</dbReference>
<dbReference type="RefSeq" id="WP_093258400.1">
    <property type="nucleotide sequence ID" value="NZ_FNKK01000002.1"/>
</dbReference>
<evidence type="ECO:0000259" key="5">
    <source>
        <dbReference type="PROSITE" id="PS50931"/>
    </source>
</evidence>
<dbReference type="CDD" id="cd05466">
    <property type="entry name" value="PBP2_LTTR_substrate"/>
    <property type="match status" value="1"/>
</dbReference>
<gene>
    <name evidence="6" type="ORF">SAMN04489764_1533</name>
</gene>
<dbReference type="EMBL" id="FNKK01000002">
    <property type="protein sequence ID" value="SDQ64940.1"/>
    <property type="molecule type" value="Genomic_DNA"/>
</dbReference>
<reference evidence="6 7" key="1">
    <citation type="submission" date="2016-10" db="EMBL/GenBank/DDBJ databases">
        <authorList>
            <person name="de Groot N.N."/>
        </authorList>
    </citation>
    <scope>NUCLEOTIDE SEQUENCE [LARGE SCALE GENOMIC DNA]</scope>
    <source>
        <strain evidence="6 7">DSM 43794</strain>
    </source>
</reference>
<accession>A0A1H1CLB7</accession>
<dbReference type="GO" id="GO:0003677">
    <property type="term" value="F:DNA binding"/>
    <property type="evidence" value="ECO:0007669"/>
    <property type="project" value="UniProtKB-KW"/>
</dbReference>
<dbReference type="GO" id="GO:0005829">
    <property type="term" value="C:cytosol"/>
    <property type="evidence" value="ECO:0007669"/>
    <property type="project" value="TreeGrafter"/>
</dbReference>
<dbReference type="Pfam" id="PF00126">
    <property type="entry name" value="HTH_1"/>
    <property type="match status" value="1"/>
</dbReference>
<evidence type="ECO:0000313" key="6">
    <source>
        <dbReference type="EMBL" id="SDQ64940.1"/>
    </source>
</evidence>
<protein>
    <submittedName>
        <fullName evidence="6">DNA-binding transcriptional regulator, LysR family</fullName>
    </submittedName>
</protein>
<evidence type="ECO:0000256" key="2">
    <source>
        <dbReference type="ARBA" id="ARBA00023015"/>
    </source>
</evidence>
<dbReference type="InterPro" id="IPR036390">
    <property type="entry name" value="WH_DNA-bd_sf"/>
</dbReference>
<keyword evidence="3 6" id="KW-0238">DNA-binding</keyword>
<dbReference type="Pfam" id="PF03466">
    <property type="entry name" value="LysR_substrate"/>
    <property type="match status" value="1"/>
</dbReference>
<dbReference type="SUPFAM" id="SSF46785">
    <property type="entry name" value="Winged helix' DNA-binding domain"/>
    <property type="match status" value="1"/>
</dbReference>
<organism evidence="6 7">
    <name type="scientific">Thermostaphylospora chromogena</name>
    <dbReference type="NCBI Taxonomy" id="35622"/>
    <lineage>
        <taxon>Bacteria</taxon>
        <taxon>Bacillati</taxon>
        <taxon>Actinomycetota</taxon>
        <taxon>Actinomycetes</taxon>
        <taxon>Streptosporangiales</taxon>
        <taxon>Thermomonosporaceae</taxon>
        <taxon>Thermostaphylospora</taxon>
    </lineage>
</organism>
<dbReference type="PROSITE" id="PS50931">
    <property type="entry name" value="HTH_LYSR"/>
    <property type="match status" value="1"/>
</dbReference>
<sequence>MTLDDLRVFLAVCEARNLSVVARAMSRTQSAVSQHVRRLERETGLTLIERRPRGVAPTQAGLILYQAALDGIASLDAALRRLAEIRDGDGGTVRITTGGVTVRHFMPEAILAFRDLHPEATLEFQSASSARRCIELVQNGRVDLAWITLGRPVPGIQQRPVVDLPWMLVVNADDPLAEREVIEPDDLPGLRYIAHPANSASRHRLEEDFVRLGRSPAQTVGTADWDTAVLLAELGIGHAVLPNLPRLDLSASSKVRAVPIPALTPITVGWAVRQWNALSPLAAEFADLVTAKQSGTRAKQPG</sequence>
<evidence type="ECO:0000256" key="3">
    <source>
        <dbReference type="ARBA" id="ARBA00023125"/>
    </source>
</evidence>
<dbReference type="InterPro" id="IPR000847">
    <property type="entry name" value="LysR_HTH_N"/>
</dbReference>
<dbReference type="InterPro" id="IPR036388">
    <property type="entry name" value="WH-like_DNA-bd_sf"/>
</dbReference>
<keyword evidence="7" id="KW-1185">Reference proteome</keyword>
<dbReference type="GO" id="GO:0003700">
    <property type="term" value="F:DNA-binding transcription factor activity"/>
    <property type="evidence" value="ECO:0007669"/>
    <property type="project" value="InterPro"/>
</dbReference>
<keyword evidence="4" id="KW-0804">Transcription</keyword>
<proteinExistence type="inferred from homology"/>